<dbReference type="InterPro" id="IPR011519">
    <property type="entry name" value="UnbV_ASPIC"/>
</dbReference>
<gene>
    <name evidence="3" type="ORF">GCM10011340_10160</name>
</gene>
<dbReference type="InterPro" id="IPR013517">
    <property type="entry name" value="FG-GAP"/>
</dbReference>
<keyword evidence="1" id="KW-0732">Signal</keyword>
<evidence type="ECO:0000313" key="3">
    <source>
        <dbReference type="EMBL" id="GHE57107.1"/>
    </source>
</evidence>
<proteinExistence type="predicted"/>
<dbReference type="PANTHER" id="PTHR16026:SF0">
    <property type="entry name" value="CARTILAGE ACIDIC PROTEIN 1"/>
    <property type="match status" value="1"/>
</dbReference>
<evidence type="ECO:0000256" key="1">
    <source>
        <dbReference type="ARBA" id="ARBA00022729"/>
    </source>
</evidence>
<reference evidence="4" key="1">
    <citation type="journal article" date="2019" name="Int. J. Syst. Evol. Microbiol.">
        <title>The Global Catalogue of Microorganisms (GCM) 10K type strain sequencing project: providing services to taxonomists for standard genome sequencing and annotation.</title>
        <authorList>
            <consortium name="The Broad Institute Genomics Platform"/>
            <consortium name="The Broad Institute Genome Sequencing Center for Infectious Disease"/>
            <person name="Wu L."/>
            <person name="Ma J."/>
        </authorList>
    </citation>
    <scope>NUCLEOTIDE SEQUENCE [LARGE SCALE GENOMIC DNA]</scope>
    <source>
        <strain evidence="4">CGMCC 1.15111</strain>
    </source>
</reference>
<dbReference type="EMBL" id="BNAG01000001">
    <property type="protein sequence ID" value="GHE57107.1"/>
    <property type="molecule type" value="Genomic_DNA"/>
</dbReference>
<keyword evidence="4" id="KW-1185">Reference proteome</keyword>
<feature type="domain" description="ASPIC/UnbV" evidence="2">
    <location>
        <begin position="620"/>
        <end position="687"/>
    </location>
</feature>
<sequence>MLDLLEERHADVRALDITYYYNAKRAAAYDSLRQRFKRSFDDYVSYSYWYVRETMNSGNTEKAILEIEKFRNELASESKALTPQWDYFFKRLEAVAYIRLGEQTNCLINHTAASCILPVAGDGVHIDPSGSQRAIEIIEPLLKDYPEDLELVWLLNLCYQTIGAYPHEVPKSYLIPEKAFASKSLIDRFEDYAPQLNVAVSGIAGGSIMEDFTGDGYLDLVVTSSGFTPEDQMRFFVNDGKGGFIDRTKEAGLTGLVGGLNCQQTDYNNDGLIDIFVLRGGWFGPWGKHPNSLLRNNGDGTFTDVTREAGLLSFNPTQTAAWADFNKDGWLDVFIGNESFIPPGMPKTADPKRVHRAEFYLNQGDGTFKNVAADLGLDFIEMIKGVVAFDANNDQLTDLYLSVNQGENIFLMNRGNLKFENVAKPLGMLEPIESFPVAAFDYNNDGFEDLLVCGYTSTGKPLPHEFLTEMLGNEPVAALPRLYENNGDGTFTDVTALRKMKHTIYGMGFNYGDLNNDGYLDIYFGTGDPNFESIIPNRMFLNMGGKYFEEVTYEGGFSNIQKGHGVSWGDIDNDGDEDVYITMGGAHEGDVYQNQLLINPLKNTNWINISLEGKTSNKVAIGTRVQITTSTGQQIFRVVSSGASFGANSYRLEVGLGTATSISELKVTWPATGEQQLFKNVGVNQFVKIIEGKAELQPITITPVQWSGALPNHSAKH</sequence>
<dbReference type="SUPFAM" id="SSF69318">
    <property type="entry name" value="Integrin alpha N-terminal domain"/>
    <property type="match status" value="1"/>
</dbReference>
<accession>A0ABQ3I359</accession>
<name>A0ABQ3I359_9BACT</name>
<dbReference type="Proteomes" id="UP000658258">
    <property type="component" value="Unassembled WGS sequence"/>
</dbReference>
<evidence type="ECO:0000259" key="2">
    <source>
        <dbReference type="Pfam" id="PF07593"/>
    </source>
</evidence>
<dbReference type="Pfam" id="PF07593">
    <property type="entry name" value="UnbV_ASPIC"/>
    <property type="match status" value="1"/>
</dbReference>
<comment type="caution">
    <text evidence="3">The sequence shown here is derived from an EMBL/GenBank/DDBJ whole genome shotgun (WGS) entry which is preliminary data.</text>
</comment>
<dbReference type="PANTHER" id="PTHR16026">
    <property type="entry name" value="CARTILAGE ACIDIC PROTEIN 1"/>
    <property type="match status" value="1"/>
</dbReference>
<organism evidence="3 4">
    <name type="scientific">Roseivirga thermotolerans</name>
    <dbReference type="NCBI Taxonomy" id="1758176"/>
    <lineage>
        <taxon>Bacteria</taxon>
        <taxon>Pseudomonadati</taxon>
        <taxon>Bacteroidota</taxon>
        <taxon>Cytophagia</taxon>
        <taxon>Cytophagales</taxon>
        <taxon>Roseivirgaceae</taxon>
        <taxon>Roseivirga</taxon>
    </lineage>
</organism>
<evidence type="ECO:0000313" key="4">
    <source>
        <dbReference type="Proteomes" id="UP000658258"/>
    </source>
</evidence>
<dbReference type="Gene3D" id="2.130.10.130">
    <property type="entry name" value="Integrin alpha, N-terminal"/>
    <property type="match status" value="2"/>
</dbReference>
<dbReference type="Pfam" id="PF13517">
    <property type="entry name" value="FG-GAP_3"/>
    <property type="match status" value="3"/>
</dbReference>
<dbReference type="InterPro" id="IPR028994">
    <property type="entry name" value="Integrin_alpha_N"/>
</dbReference>
<dbReference type="InterPro" id="IPR027039">
    <property type="entry name" value="Crtac1"/>
</dbReference>
<protein>
    <recommendedName>
        <fullName evidence="2">ASPIC/UnbV domain-containing protein</fullName>
    </recommendedName>
</protein>